<dbReference type="AlphaFoldDB" id="A0A0S4TUR1"/>
<dbReference type="EMBL" id="LN899819">
    <property type="protein sequence ID" value="CUV13363.1"/>
    <property type="molecule type" value="Genomic_DNA"/>
</dbReference>
<evidence type="ECO:0000313" key="2">
    <source>
        <dbReference type="EMBL" id="CUV13363.1"/>
    </source>
</evidence>
<feature type="region of interest" description="Disordered" evidence="1">
    <location>
        <begin position="1"/>
        <end position="24"/>
    </location>
</feature>
<gene>
    <name evidence="2" type="ORF">RUN39_v1_570066</name>
</gene>
<organism evidence="2">
    <name type="scientific">Ralstonia solanacearum</name>
    <name type="common">Pseudomonas solanacearum</name>
    <dbReference type="NCBI Taxonomy" id="305"/>
    <lineage>
        <taxon>Bacteria</taxon>
        <taxon>Pseudomonadati</taxon>
        <taxon>Pseudomonadota</taxon>
        <taxon>Betaproteobacteria</taxon>
        <taxon>Burkholderiales</taxon>
        <taxon>Burkholderiaceae</taxon>
        <taxon>Ralstonia</taxon>
        <taxon>Ralstonia solanacearum species complex</taxon>
    </lineage>
</organism>
<proteinExistence type="predicted"/>
<protein>
    <submittedName>
        <fullName evidence="2">Integrase/recombinase protein (C-terminal)</fullName>
    </submittedName>
</protein>
<name>A0A0S4TUR1_RALSL</name>
<sequence>MLAEKQRTASSHWMCHTHADHALA</sequence>
<accession>A0A0S4TUR1</accession>
<evidence type="ECO:0000256" key="1">
    <source>
        <dbReference type="SAM" id="MobiDB-lite"/>
    </source>
</evidence>
<reference evidence="2" key="1">
    <citation type="submission" date="2015-10" db="EMBL/GenBank/DDBJ databases">
        <authorList>
            <person name="Gilbert D.G."/>
        </authorList>
    </citation>
    <scope>NUCLEOTIDE SEQUENCE</scope>
    <source>
        <strain evidence="2">Phyl III-seqv23</strain>
    </source>
</reference>